<dbReference type="InterPro" id="IPR029045">
    <property type="entry name" value="ClpP/crotonase-like_dom_sf"/>
</dbReference>
<keyword evidence="1 2" id="KW-0378">Hydrolase</keyword>
<dbReference type="Proteomes" id="UP001419268">
    <property type="component" value="Unassembled WGS sequence"/>
</dbReference>
<comment type="function">
    <text evidence="2">Hydrolyzes 3-hydroxyisobutyryl-CoA (HIBYL-CoA), a saline catabolite. Has high activity toward isobutyryl-CoA. Could be an isobutyryl-CoA dehydrogenase that functions in valine catabolism.</text>
</comment>
<dbReference type="SUPFAM" id="SSF52096">
    <property type="entry name" value="ClpP/crotonase"/>
    <property type="match status" value="1"/>
</dbReference>
<keyword evidence="5" id="KW-1185">Reference proteome</keyword>
<name>A0AAP0HNJ1_9MAGN</name>
<comment type="similarity">
    <text evidence="2">Belongs to the enoyl-CoA hydratase/isomerase family.</text>
</comment>
<dbReference type="EC" id="3.1.2.4" evidence="2"/>
<dbReference type="Pfam" id="PF16113">
    <property type="entry name" value="ECH_2"/>
    <property type="match status" value="1"/>
</dbReference>
<dbReference type="InterPro" id="IPR045004">
    <property type="entry name" value="ECH_dom"/>
</dbReference>
<evidence type="ECO:0000313" key="4">
    <source>
        <dbReference type="EMBL" id="KAK9095368.1"/>
    </source>
</evidence>
<dbReference type="InterPro" id="IPR032259">
    <property type="entry name" value="HIBYL-CoA-H"/>
</dbReference>
<comment type="caution">
    <text evidence="4">The sequence shown here is derived from an EMBL/GenBank/DDBJ whole genome shotgun (WGS) entry which is preliminary data.</text>
</comment>
<gene>
    <name evidence="4" type="ORF">Scep_026837</name>
</gene>
<comment type="pathway">
    <text evidence="2">Amino-acid degradation; L-valine degradation.</text>
</comment>
<dbReference type="FunFam" id="3.90.226.10:FF:000027">
    <property type="entry name" value="Probable 3-hydroxyisobutyryl-CoA hydrolase 2"/>
    <property type="match status" value="1"/>
</dbReference>
<dbReference type="AlphaFoldDB" id="A0AAP0HNJ1"/>
<dbReference type="GO" id="GO:0003860">
    <property type="term" value="F:3-hydroxyisobutyryl-CoA hydrolase activity"/>
    <property type="evidence" value="ECO:0007669"/>
    <property type="project" value="UniProtKB-UniRule"/>
</dbReference>
<accession>A0AAP0HNJ1</accession>
<comment type="catalytic activity">
    <reaction evidence="2">
        <text>3-hydroxy-2-methylpropanoyl-CoA + H2O = 3-hydroxy-2-methylpropanoate + CoA + H(+)</text>
        <dbReference type="Rhea" id="RHEA:20888"/>
        <dbReference type="ChEBI" id="CHEBI:11805"/>
        <dbReference type="ChEBI" id="CHEBI:15377"/>
        <dbReference type="ChEBI" id="CHEBI:15378"/>
        <dbReference type="ChEBI" id="CHEBI:57287"/>
        <dbReference type="ChEBI" id="CHEBI:57340"/>
        <dbReference type="EC" id="3.1.2.4"/>
    </reaction>
</comment>
<evidence type="ECO:0000313" key="5">
    <source>
        <dbReference type="Proteomes" id="UP001419268"/>
    </source>
</evidence>
<dbReference type="PANTHER" id="PTHR43176:SF6">
    <property type="entry name" value="3-HYDROXYISOBUTYRYL-COA HYDROLASE"/>
    <property type="match status" value="1"/>
</dbReference>
<dbReference type="NCBIfam" id="NF004127">
    <property type="entry name" value="PRK05617.1"/>
    <property type="match status" value="1"/>
</dbReference>
<feature type="domain" description="Enoyl-CoA hydratase/isomerase" evidence="3">
    <location>
        <begin position="16"/>
        <end position="330"/>
    </location>
</feature>
<dbReference type="Gene3D" id="3.90.226.10">
    <property type="entry name" value="2-enoyl-CoA Hydratase, Chain A, domain 1"/>
    <property type="match status" value="1"/>
</dbReference>
<dbReference type="PANTHER" id="PTHR43176">
    <property type="entry name" value="3-HYDROXYISOBUTYRYL-COA HYDROLASE-RELATED"/>
    <property type="match status" value="1"/>
</dbReference>
<organism evidence="4 5">
    <name type="scientific">Stephania cephalantha</name>
    <dbReference type="NCBI Taxonomy" id="152367"/>
    <lineage>
        <taxon>Eukaryota</taxon>
        <taxon>Viridiplantae</taxon>
        <taxon>Streptophyta</taxon>
        <taxon>Embryophyta</taxon>
        <taxon>Tracheophyta</taxon>
        <taxon>Spermatophyta</taxon>
        <taxon>Magnoliopsida</taxon>
        <taxon>Ranunculales</taxon>
        <taxon>Menispermaceae</taxon>
        <taxon>Menispermoideae</taxon>
        <taxon>Cissampelideae</taxon>
        <taxon>Stephania</taxon>
    </lineage>
</organism>
<dbReference type="EMBL" id="JBBNAG010000011">
    <property type="protein sequence ID" value="KAK9095368.1"/>
    <property type="molecule type" value="Genomic_DNA"/>
</dbReference>
<protein>
    <recommendedName>
        <fullName evidence="2">3-hydroxyisobutyryl-CoA hydrolase</fullName>
        <shortName evidence="2">HIB-CoA hydrolase</shortName>
        <shortName evidence="2">HIBYL-CoA-H</shortName>
        <ecNumber evidence="2">3.1.2.4</ecNumber>
    </recommendedName>
    <alternativeName>
        <fullName evidence="2">3-hydroxyisobutyryl-coenzyme A hydrolase</fullName>
    </alternativeName>
</protein>
<evidence type="ECO:0000256" key="1">
    <source>
        <dbReference type="ARBA" id="ARBA00022801"/>
    </source>
</evidence>
<sequence length="357" mass="39672">MLTQTDLKQVTDPMRVSELLKNLRAFERHPKVKLVILKGNGKAFSAGGDAAAIFQFVAYGHWSFAASFYRKQLILDHLIATYDKPLVSIINGIVMGGGAGLSMHGRFRVVTENAVFAMPEASLGLYPDVGASYFLSRLPGFFGEYLGLTGARIDGAEMLACGLATHFVPSMHLPSLERELCRVNSASFAVISAILDVFAQRVSTREGSAYRSLDAINKCFSKNTIEEIFSALEQRAVKGDEWALTAFKSMKSASPTSLKIFLKSIRKGRKQDVSQCLIREFRMTCHAFRRTVNGDFYEGTRAILVDKDKKPQWQPSKLELVTDEMVDQFFAKIEDDDWAELQLRGKSSPANFGLAKL</sequence>
<dbReference type="GO" id="GO:0006574">
    <property type="term" value="P:L-valine catabolic process"/>
    <property type="evidence" value="ECO:0007669"/>
    <property type="project" value="UniProtKB-UniRule"/>
</dbReference>
<reference evidence="4 5" key="1">
    <citation type="submission" date="2024-01" db="EMBL/GenBank/DDBJ databases">
        <title>Genome assemblies of Stephania.</title>
        <authorList>
            <person name="Yang L."/>
        </authorList>
    </citation>
    <scope>NUCLEOTIDE SEQUENCE [LARGE SCALE GENOMIC DNA]</scope>
    <source>
        <strain evidence="4">JXDWG</strain>
        <tissue evidence="4">Leaf</tissue>
    </source>
</reference>
<evidence type="ECO:0000256" key="2">
    <source>
        <dbReference type="RuleBase" id="RU369070"/>
    </source>
</evidence>
<proteinExistence type="inferred from homology"/>
<dbReference type="CDD" id="cd06558">
    <property type="entry name" value="crotonase-like"/>
    <property type="match status" value="1"/>
</dbReference>
<evidence type="ECO:0000259" key="3">
    <source>
        <dbReference type="Pfam" id="PF16113"/>
    </source>
</evidence>